<dbReference type="PANTHER" id="PTHR42788">
    <property type="entry name" value="TAURINE IMPORT ATP-BINDING PROTEIN-RELATED"/>
    <property type="match status" value="1"/>
</dbReference>
<sequence>MSFLTLDHVSHYYFSKNNYTKALDDISFSIQKGEFIALLGPSGCGKSTILSIIAGIIKQTEGKVSLQKKEVETTASEIGYMLQQDYLFPWKTIVDNVLLGPKITHTHSKNTEQKALKLLKEVGLAEVANAYPSSLSGGMRQRAALVRTLINDPKILLLDEPFSALDYQTKLKLEELVSKLLKAYHKTTILVTHDIGEAIAMSDRIFVMDANPGTISKVFEVPIELRNEPPLLVRRHPKYQILFDKVWEELDQRENVQTKKVVSINNEGD</sequence>
<dbReference type="PANTHER" id="PTHR42788:SF21">
    <property type="entry name" value="ABC TRANSPORTER ATP-BINDING PROTEIN"/>
    <property type="match status" value="1"/>
</dbReference>
<protein>
    <submittedName>
        <fullName evidence="5">ABC transporter ATP-binding protein</fullName>
    </submittedName>
</protein>
<organism evidence="5 6">
    <name type="scientific">Virgibacillus salarius</name>
    <dbReference type="NCBI Taxonomy" id="447199"/>
    <lineage>
        <taxon>Bacteria</taxon>
        <taxon>Bacillati</taxon>
        <taxon>Bacillota</taxon>
        <taxon>Bacilli</taxon>
        <taxon>Bacillales</taxon>
        <taxon>Bacillaceae</taxon>
        <taxon>Virgibacillus</taxon>
    </lineage>
</organism>
<dbReference type="PROSITE" id="PS00211">
    <property type="entry name" value="ABC_TRANSPORTER_1"/>
    <property type="match status" value="1"/>
</dbReference>
<name>A0A941DRW5_9BACI</name>
<keyword evidence="1" id="KW-0813">Transport</keyword>
<evidence type="ECO:0000313" key="5">
    <source>
        <dbReference type="EMBL" id="MBR7794571.1"/>
    </source>
</evidence>
<dbReference type="InterPro" id="IPR017871">
    <property type="entry name" value="ABC_transporter-like_CS"/>
</dbReference>
<keyword evidence="6" id="KW-1185">Reference proteome</keyword>
<dbReference type="CDD" id="cd03293">
    <property type="entry name" value="ABC_NrtD_SsuB_transporters"/>
    <property type="match status" value="1"/>
</dbReference>
<gene>
    <name evidence="5" type="ORF">KCX74_00770</name>
</gene>
<dbReference type="InterPro" id="IPR027417">
    <property type="entry name" value="P-loop_NTPase"/>
</dbReference>
<reference evidence="5" key="1">
    <citation type="submission" date="2021-04" db="EMBL/GenBank/DDBJ databases">
        <title>Isolation and polyphasic classification of algal microorganism.</title>
        <authorList>
            <person name="Wang S."/>
        </authorList>
    </citation>
    <scope>NUCLEOTIDE SEQUENCE</scope>
    <source>
        <strain evidence="5">720a</strain>
    </source>
</reference>
<dbReference type="InterPro" id="IPR003439">
    <property type="entry name" value="ABC_transporter-like_ATP-bd"/>
</dbReference>
<dbReference type="PROSITE" id="PS50893">
    <property type="entry name" value="ABC_TRANSPORTER_2"/>
    <property type="match status" value="1"/>
</dbReference>
<evidence type="ECO:0000256" key="2">
    <source>
        <dbReference type="ARBA" id="ARBA00022741"/>
    </source>
</evidence>
<dbReference type="RefSeq" id="WP_026681503.1">
    <property type="nucleotide sequence ID" value="NZ_BAAACY010000078.1"/>
</dbReference>
<keyword evidence="3 5" id="KW-0067">ATP-binding</keyword>
<dbReference type="InterPro" id="IPR050166">
    <property type="entry name" value="ABC_transporter_ATP-bind"/>
</dbReference>
<keyword evidence="2" id="KW-0547">Nucleotide-binding</keyword>
<dbReference type="GO" id="GO:0005524">
    <property type="term" value="F:ATP binding"/>
    <property type="evidence" value="ECO:0007669"/>
    <property type="project" value="UniProtKB-KW"/>
</dbReference>
<accession>A0A941DRW5</accession>
<dbReference type="Pfam" id="PF00005">
    <property type="entry name" value="ABC_tran"/>
    <property type="match status" value="1"/>
</dbReference>
<dbReference type="SUPFAM" id="SSF52540">
    <property type="entry name" value="P-loop containing nucleoside triphosphate hydrolases"/>
    <property type="match status" value="1"/>
</dbReference>
<dbReference type="Gene3D" id="3.40.50.300">
    <property type="entry name" value="P-loop containing nucleotide triphosphate hydrolases"/>
    <property type="match status" value="1"/>
</dbReference>
<evidence type="ECO:0000259" key="4">
    <source>
        <dbReference type="PROSITE" id="PS50893"/>
    </source>
</evidence>
<dbReference type="InterPro" id="IPR003593">
    <property type="entry name" value="AAA+_ATPase"/>
</dbReference>
<dbReference type="GO" id="GO:0016887">
    <property type="term" value="F:ATP hydrolysis activity"/>
    <property type="evidence" value="ECO:0007669"/>
    <property type="project" value="InterPro"/>
</dbReference>
<dbReference type="AlphaFoldDB" id="A0A941DRW5"/>
<feature type="domain" description="ABC transporter" evidence="4">
    <location>
        <begin position="4"/>
        <end position="235"/>
    </location>
</feature>
<dbReference type="Proteomes" id="UP000675284">
    <property type="component" value="Unassembled WGS sequence"/>
</dbReference>
<comment type="caution">
    <text evidence="5">The sequence shown here is derived from an EMBL/GenBank/DDBJ whole genome shotgun (WGS) entry which is preliminary data.</text>
</comment>
<proteinExistence type="predicted"/>
<evidence type="ECO:0000256" key="3">
    <source>
        <dbReference type="ARBA" id="ARBA00022840"/>
    </source>
</evidence>
<dbReference type="SMART" id="SM00382">
    <property type="entry name" value="AAA"/>
    <property type="match status" value="1"/>
</dbReference>
<evidence type="ECO:0000256" key="1">
    <source>
        <dbReference type="ARBA" id="ARBA00022448"/>
    </source>
</evidence>
<dbReference type="EMBL" id="JAGSOT010000001">
    <property type="protein sequence ID" value="MBR7794571.1"/>
    <property type="molecule type" value="Genomic_DNA"/>
</dbReference>
<evidence type="ECO:0000313" key="6">
    <source>
        <dbReference type="Proteomes" id="UP000675284"/>
    </source>
</evidence>